<protein>
    <submittedName>
        <fullName evidence="10">SURP motif domain-containing protein</fullName>
    </submittedName>
</protein>
<feature type="domain" description="SURP motif" evidence="8">
    <location>
        <begin position="29"/>
        <end position="71"/>
    </location>
</feature>
<dbReference type="InterPro" id="IPR000061">
    <property type="entry name" value="Surp"/>
</dbReference>
<dbReference type="GO" id="GO:0071004">
    <property type="term" value="C:U2-type prespliceosome"/>
    <property type="evidence" value="ECO:0007669"/>
    <property type="project" value="TreeGrafter"/>
</dbReference>
<sequence length="230" mass="26703">MAPTAVSSTFLKRTWTSIMVLIGSISRDLIRITAIFVARNGRQFLTQLMTREARNFQFDFLKPQHSNFTYFTKLVEQYTKVILYFFTFKLFEHKVVFAEDINCHFQARNDMQKAAGEKPTDKWLISPLTGERIPSDKLEEHVRFVNFFCNILLILLSDAFLVKIFVNDEDQQIHEIHRQHGFLPDPSKERIGAQPLPPPRSASGSPDGAPPSKKLRTEEDLETEQEWLEK</sequence>
<evidence type="ECO:0000256" key="3">
    <source>
        <dbReference type="ARBA" id="ARBA00022728"/>
    </source>
</evidence>
<dbReference type="GO" id="GO:0045292">
    <property type="term" value="P:mRNA cis splicing, via spliceosome"/>
    <property type="evidence" value="ECO:0007669"/>
    <property type="project" value="InterPro"/>
</dbReference>
<keyword evidence="4" id="KW-0677">Repeat</keyword>
<accession>A0A1I7XF47</accession>
<dbReference type="SUPFAM" id="SSF109905">
    <property type="entry name" value="Surp module (SWAP domain)"/>
    <property type="match status" value="1"/>
</dbReference>
<reference evidence="10" key="1">
    <citation type="submission" date="2016-11" db="UniProtKB">
        <authorList>
            <consortium name="WormBaseParasite"/>
        </authorList>
    </citation>
    <scope>IDENTIFICATION</scope>
</reference>
<dbReference type="SMART" id="SM00648">
    <property type="entry name" value="SWAP"/>
    <property type="match status" value="1"/>
</dbReference>
<dbReference type="AlphaFoldDB" id="A0A1I7XF47"/>
<dbReference type="InterPro" id="IPR045146">
    <property type="entry name" value="SF3A1"/>
</dbReference>
<dbReference type="WBParaSite" id="Hba_15955">
    <property type="protein sequence ID" value="Hba_15955"/>
    <property type="gene ID" value="Hba_15955"/>
</dbReference>
<dbReference type="FunFam" id="1.10.10.790:FF:000001">
    <property type="entry name" value="Splicing factor 3a, subunit 1"/>
    <property type="match status" value="1"/>
</dbReference>
<evidence type="ECO:0000259" key="8">
    <source>
        <dbReference type="PROSITE" id="PS50128"/>
    </source>
</evidence>
<dbReference type="GO" id="GO:0000381">
    <property type="term" value="P:regulation of alternative mRNA splicing, via spliceosome"/>
    <property type="evidence" value="ECO:0007669"/>
    <property type="project" value="TreeGrafter"/>
</dbReference>
<evidence type="ECO:0000256" key="4">
    <source>
        <dbReference type="ARBA" id="ARBA00022737"/>
    </source>
</evidence>
<keyword evidence="3" id="KW-0747">Spliceosome</keyword>
<evidence type="ECO:0000256" key="6">
    <source>
        <dbReference type="ARBA" id="ARBA00023242"/>
    </source>
</evidence>
<keyword evidence="6" id="KW-0539">Nucleus</keyword>
<feature type="region of interest" description="Disordered" evidence="7">
    <location>
        <begin position="182"/>
        <end position="230"/>
    </location>
</feature>
<feature type="compositionally biased region" description="Low complexity" evidence="7">
    <location>
        <begin position="201"/>
        <end position="212"/>
    </location>
</feature>
<proteinExistence type="predicted"/>
<dbReference type="PROSITE" id="PS50128">
    <property type="entry name" value="SURP"/>
    <property type="match status" value="1"/>
</dbReference>
<feature type="compositionally biased region" description="Acidic residues" evidence="7">
    <location>
        <begin position="219"/>
        <end position="230"/>
    </location>
</feature>
<dbReference type="PANTHER" id="PTHR15316">
    <property type="entry name" value="SPLICEOSOME ASSOCIATED PROTEIN 114/SWAP SPLICING FACTOR-RELATED"/>
    <property type="match status" value="1"/>
</dbReference>
<evidence type="ECO:0000313" key="9">
    <source>
        <dbReference type="Proteomes" id="UP000095283"/>
    </source>
</evidence>
<dbReference type="GO" id="GO:0005686">
    <property type="term" value="C:U2 snRNP"/>
    <property type="evidence" value="ECO:0007669"/>
    <property type="project" value="TreeGrafter"/>
</dbReference>
<dbReference type="Proteomes" id="UP000095283">
    <property type="component" value="Unplaced"/>
</dbReference>
<evidence type="ECO:0000256" key="2">
    <source>
        <dbReference type="ARBA" id="ARBA00022664"/>
    </source>
</evidence>
<name>A0A1I7XF47_HETBA</name>
<keyword evidence="9" id="KW-1185">Reference proteome</keyword>
<dbReference type="InterPro" id="IPR035967">
    <property type="entry name" value="SWAP/Surp_sf"/>
</dbReference>
<keyword evidence="5" id="KW-0508">mRNA splicing</keyword>
<evidence type="ECO:0000256" key="7">
    <source>
        <dbReference type="SAM" id="MobiDB-lite"/>
    </source>
</evidence>
<comment type="subcellular location">
    <subcellularLocation>
        <location evidence="1">Nucleus</location>
    </subcellularLocation>
</comment>
<evidence type="ECO:0000313" key="10">
    <source>
        <dbReference type="WBParaSite" id="Hba_15955"/>
    </source>
</evidence>
<evidence type="ECO:0000256" key="1">
    <source>
        <dbReference type="ARBA" id="ARBA00004123"/>
    </source>
</evidence>
<dbReference type="GO" id="GO:0003723">
    <property type="term" value="F:RNA binding"/>
    <property type="evidence" value="ECO:0007669"/>
    <property type="project" value="InterPro"/>
</dbReference>
<dbReference type="PANTHER" id="PTHR15316:SF1">
    <property type="entry name" value="SPLICING FACTOR 3A SUBUNIT 1"/>
    <property type="match status" value="1"/>
</dbReference>
<dbReference type="Pfam" id="PF01805">
    <property type="entry name" value="Surp"/>
    <property type="match status" value="1"/>
</dbReference>
<evidence type="ECO:0000256" key="5">
    <source>
        <dbReference type="ARBA" id="ARBA00023187"/>
    </source>
</evidence>
<keyword evidence="2" id="KW-0507">mRNA processing</keyword>
<organism evidence="9 10">
    <name type="scientific">Heterorhabditis bacteriophora</name>
    <name type="common">Entomopathogenic nematode worm</name>
    <dbReference type="NCBI Taxonomy" id="37862"/>
    <lineage>
        <taxon>Eukaryota</taxon>
        <taxon>Metazoa</taxon>
        <taxon>Ecdysozoa</taxon>
        <taxon>Nematoda</taxon>
        <taxon>Chromadorea</taxon>
        <taxon>Rhabditida</taxon>
        <taxon>Rhabditina</taxon>
        <taxon>Rhabditomorpha</taxon>
        <taxon>Strongyloidea</taxon>
        <taxon>Heterorhabditidae</taxon>
        <taxon>Heterorhabditis</taxon>
    </lineage>
</organism>
<dbReference type="GO" id="GO:0071013">
    <property type="term" value="C:catalytic step 2 spliceosome"/>
    <property type="evidence" value="ECO:0007669"/>
    <property type="project" value="TreeGrafter"/>
</dbReference>
<dbReference type="Gene3D" id="1.10.10.790">
    <property type="entry name" value="Surp module"/>
    <property type="match status" value="1"/>
</dbReference>